<keyword evidence="4" id="KW-0804">Transcription</keyword>
<dbReference type="InterPro" id="IPR051575">
    <property type="entry name" value="Myb-like_DNA-bd"/>
</dbReference>
<evidence type="ECO:0000259" key="7">
    <source>
        <dbReference type="PROSITE" id="PS50090"/>
    </source>
</evidence>
<protein>
    <recommendedName>
        <fullName evidence="11">snRNA-activating protein complex subunit 4</fullName>
    </recommendedName>
</protein>
<reference evidence="9 10" key="1">
    <citation type="submission" date="2023-11" db="EMBL/GenBank/DDBJ databases">
        <authorList>
            <person name="Okamura Y."/>
        </authorList>
    </citation>
    <scope>NUCLEOTIDE SEQUENCE [LARGE SCALE GENOMIC DNA]</scope>
</reference>
<dbReference type="PANTHER" id="PTHR46621:SF1">
    <property type="entry name" value="SNRNA-ACTIVATING PROTEIN COMPLEX SUBUNIT 4"/>
    <property type="match status" value="1"/>
</dbReference>
<dbReference type="GO" id="GO:0042795">
    <property type="term" value="P:snRNA transcription by RNA polymerase II"/>
    <property type="evidence" value="ECO:0007669"/>
    <property type="project" value="TreeGrafter"/>
</dbReference>
<evidence type="ECO:0000313" key="9">
    <source>
        <dbReference type="EMBL" id="CAK1541053.1"/>
    </source>
</evidence>
<evidence type="ECO:0000256" key="5">
    <source>
        <dbReference type="ARBA" id="ARBA00023242"/>
    </source>
</evidence>
<proteinExistence type="predicted"/>
<feature type="coiled-coil region" evidence="6">
    <location>
        <begin position="169"/>
        <end position="196"/>
    </location>
</feature>
<accession>A0AAV1IY31</accession>
<evidence type="ECO:0008006" key="11">
    <source>
        <dbReference type="Google" id="ProtNLM"/>
    </source>
</evidence>
<dbReference type="PROSITE" id="PS50090">
    <property type="entry name" value="MYB_LIKE"/>
    <property type="match status" value="2"/>
</dbReference>
<comment type="subcellular location">
    <subcellularLocation>
        <location evidence="1">Nucleus</location>
    </subcellularLocation>
</comment>
<feature type="coiled-coil region" evidence="6">
    <location>
        <begin position="56"/>
        <end position="83"/>
    </location>
</feature>
<keyword evidence="5" id="KW-0539">Nucleus</keyword>
<feature type="domain" description="Myb-like" evidence="7">
    <location>
        <begin position="303"/>
        <end position="350"/>
    </location>
</feature>
<dbReference type="GO" id="GO:0005634">
    <property type="term" value="C:nucleus"/>
    <property type="evidence" value="ECO:0007669"/>
    <property type="project" value="UniProtKB-SubCell"/>
</dbReference>
<dbReference type="CDD" id="cd00167">
    <property type="entry name" value="SANT"/>
    <property type="match status" value="4"/>
</dbReference>
<dbReference type="Pfam" id="PF00249">
    <property type="entry name" value="Myb_DNA-binding"/>
    <property type="match status" value="4"/>
</dbReference>
<comment type="caution">
    <text evidence="9">The sequence shown here is derived from an EMBL/GenBank/DDBJ whole genome shotgun (WGS) entry which is preliminary data.</text>
</comment>
<dbReference type="GO" id="GO:0042796">
    <property type="term" value="P:snRNA transcription by RNA polymerase III"/>
    <property type="evidence" value="ECO:0007669"/>
    <property type="project" value="TreeGrafter"/>
</dbReference>
<keyword evidence="6" id="KW-0175">Coiled coil</keyword>
<dbReference type="InterPro" id="IPR017930">
    <property type="entry name" value="Myb_dom"/>
</dbReference>
<dbReference type="AlphaFoldDB" id="A0AAV1IY31"/>
<dbReference type="InterPro" id="IPR001005">
    <property type="entry name" value="SANT/Myb"/>
</dbReference>
<evidence type="ECO:0000256" key="4">
    <source>
        <dbReference type="ARBA" id="ARBA00023163"/>
    </source>
</evidence>
<dbReference type="GO" id="GO:0019185">
    <property type="term" value="C:snRNA-activating protein complex"/>
    <property type="evidence" value="ECO:0007669"/>
    <property type="project" value="TreeGrafter"/>
</dbReference>
<dbReference type="PANTHER" id="PTHR46621">
    <property type="entry name" value="SNRNA-ACTIVATING PROTEIN COMPLEX SUBUNIT 4"/>
    <property type="match status" value="1"/>
</dbReference>
<feature type="domain" description="HTH myb-type" evidence="8">
    <location>
        <begin position="353"/>
        <end position="403"/>
    </location>
</feature>
<gene>
    <name evidence="9" type="ORF">LNINA_LOCUS1065</name>
</gene>
<dbReference type="InterPro" id="IPR009057">
    <property type="entry name" value="Homeodomain-like_sf"/>
</dbReference>
<dbReference type="SMART" id="SM00717">
    <property type="entry name" value="SANT"/>
    <property type="match status" value="4"/>
</dbReference>
<organism evidence="9 10">
    <name type="scientific">Leptosia nina</name>
    <dbReference type="NCBI Taxonomy" id="320188"/>
    <lineage>
        <taxon>Eukaryota</taxon>
        <taxon>Metazoa</taxon>
        <taxon>Ecdysozoa</taxon>
        <taxon>Arthropoda</taxon>
        <taxon>Hexapoda</taxon>
        <taxon>Insecta</taxon>
        <taxon>Pterygota</taxon>
        <taxon>Neoptera</taxon>
        <taxon>Endopterygota</taxon>
        <taxon>Lepidoptera</taxon>
        <taxon>Glossata</taxon>
        <taxon>Ditrysia</taxon>
        <taxon>Papilionoidea</taxon>
        <taxon>Pieridae</taxon>
        <taxon>Pierinae</taxon>
        <taxon>Leptosia</taxon>
    </lineage>
</organism>
<dbReference type="Proteomes" id="UP001497472">
    <property type="component" value="Unassembled WGS sequence"/>
</dbReference>
<dbReference type="SUPFAM" id="SSF46689">
    <property type="entry name" value="Homeodomain-like"/>
    <property type="match status" value="3"/>
</dbReference>
<evidence type="ECO:0000313" key="10">
    <source>
        <dbReference type="Proteomes" id="UP001497472"/>
    </source>
</evidence>
<evidence type="ECO:0000256" key="1">
    <source>
        <dbReference type="ARBA" id="ARBA00004123"/>
    </source>
</evidence>
<keyword evidence="10" id="KW-1185">Reference proteome</keyword>
<evidence type="ECO:0000256" key="3">
    <source>
        <dbReference type="ARBA" id="ARBA00023125"/>
    </source>
</evidence>
<dbReference type="PROSITE" id="PS51294">
    <property type="entry name" value="HTH_MYB"/>
    <property type="match status" value="2"/>
</dbReference>
<keyword evidence="2" id="KW-0805">Transcription regulation</keyword>
<feature type="domain" description="Myb-like" evidence="7">
    <location>
        <begin position="243"/>
        <end position="295"/>
    </location>
</feature>
<dbReference type="GO" id="GO:0001006">
    <property type="term" value="F:RNA polymerase III type 3 promoter sequence-specific DNA binding"/>
    <property type="evidence" value="ECO:0007669"/>
    <property type="project" value="TreeGrafter"/>
</dbReference>
<name>A0AAV1IY31_9NEOP</name>
<sequence length="769" mass="89994">MSLYFESDEEEELEDLRKLNAAIEEDEAASSRTNSRVSYNTKLSTCDSVQDDFSDINTAIALNKLYDEKLQALENKLHNRLQECRHRLKVLQGMVTVEKTNIVPFYYVACAKPYFKDINGFTAPENNDTKLRREAGIYDVSTTLGSGWTLSDKKKLTKLILTLSQNCKRQELKSKLSKLKREANQDTNEISSLEDQISKISSMSLKELALPIEVDYDWCYIANKLNLKHNPQEYKAIWKLFLHPSINKQAFSKKEHNTLLQLASKNNFQNWDSIAKQLNTNRSPYQCFVYFRTHVTNPSSPKKWTPQEEEYLKRIIEYYRLGNYIPWAKVVGCMENRTKIQVYNKYMRLLEERKGRFLPEEDAVILTFVDKHGPDFKRMKWYLPGRSIAQCRVRYQVLSTKRMSKVWTVEEDKKLLQLVANQEPPRNFFELARHFKNKERTHIRARYLTLEKWMKRNPNIDIKLVPRRPARQIKRGNKTDNLKKAILNLKKRMESELYTNKNKQLNKNSSEDKIDDAIIAVLVKEEIKREEKEKYKTFLDYKSGTEDKPMAVQNSGVNIKNLWQILIFLRAKLNKVRFAESDMGKKYSQLLQHDCSMPIFATKRSYSRKVSSNTVHNQKVPDIWGNNCLESPQHVLPPSYATIIACKTLMNYVSNTGENINMKQLIECLNQNVIFNNEMKKFATRFNSLFLWPMVLSNHMPPEIKPVPGTSCIQNPKRAFSPIEFQMKTCRSPIVQSSEEKVINESIDLKHDSNIEETTLTISFEHFNE</sequence>
<evidence type="ECO:0000259" key="8">
    <source>
        <dbReference type="PROSITE" id="PS51294"/>
    </source>
</evidence>
<keyword evidence="3" id="KW-0238">DNA-binding</keyword>
<evidence type="ECO:0000256" key="2">
    <source>
        <dbReference type="ARBA" id="ARBA00023015"/>
    </source>
</evidence>
<dbReference type="Gene3D" id="1.10.10.60">
    <property type="entry name" value="Homeodomain-like"/>
    <property type="match status" value="4"/>
</dbReference>
<evidence type="ECO:0000256" key="6">
    <source>
        <dbReference type="SAM" id="Coils"/>
    </source>
</evidence>
<feature type="domain" description="HTH myb-type" evidence="8">
    <location>
        <begin position="243"/>
        <end position="300"/>
    </location>
</feature>
<dbReference type="EMBL" id="CAVLEF010000002">
    <property type="protein sequence ID" value="CAK1541053.1"/>
    <property type="molecule type" value="Genomic_DNA"/>
</dbReference>
<dbReference type="GO" id="GO:0000978">
    <property type="term" value="F:RNA polymerase II cis-regulatory region sequence-specific DNA binding"/>
    <property type="evidence" value="ECO:0007669"/>
    <property type="project" value="TreeGrafter"/>
</dbReference>